<dbReference type="AlphaFoldDB" id="A0A2T4IEE7"/>
<name>A0A2T4IEE7_9RHOO</name>
<dbReference type="OrthoDB" id="4408248at2"/>
<dbReference type="PANTHER" id="PTHR43119:SF1">
    <property type="entry name" value="ABC TRANSPORTER DOMAIN-CONTAINING PROTEIN"/>
    <property type="match status" value="1"/>
</dbReference>
<dbReference type="PROSITE" id="PS50893">
    <property type="entry name" value="ABC_TRANSPORTER_2"/>
    <property type="match status" value="1"/>
</dbReference>
<gene>
    <name evidence="5" type="ORF">C8261_11230</name>
</gene>
<dbReference type="EMBL" id="PZKC01000008">
    <property type="protein sequence ID" value="PTD96140.1"/>
    <property type="molecule type" value="Genomic_DNA"/>
</dbReference>
<evidence type="ECO:0000256" key="2">
    <source>
        <dbReference type="ARBA" id="ARBA00022741"/>
    </source>
</evidence>
<dbReference type="PANTHER" id="PTHR43119">
    <property type="entry name" value="ABC TRANSPORT PROTEIN ATP-BINDING COMPONENT-RELATED"/>
    <property type="match status" value="1"/>
</dbReference>
<reference evidence="5 6" key="1">
    <citation type="submission" date="2018-03" db="EMBL/GenBank/DDBJ databases">
        <authorList>
            <person name="Keele B.F."/>
        </authorList>
    </citation>
    <scope>NUCLEOTIDE SEQUENCE [LARGE SCALE GENOMIC DNA]</scope>
    <source>
        <strain evidence="5 6">D20</strain>
    </source>
</reference>
<evidence type="ECO:0000259" key="4">
    <source>
        <dbReference type="PROSITE" id="PS50893"/>
    </source>
</evidence>
<proteinExistence type="predicted"/>
<dbReference type="GO" id="GO:0005524">
    <property type="term" value="F:ATP binding"/>
    <property type="evidence" value="ECO:0007669"/>
    <property type="project" value="UniProtKB-KW"/>
</dbReference>
<dbReference type="SMART" id="SM00382">
    <property type="entry name" value="AAA"/>
    <property type="match status" value="1"/>
</dbReference>
<feature type="domain" description="ABC transporter" evidence="4">
    <location>
        <begin position="4"/>
        <end position="206"/>
    </location>
</feature>
<evidence type="ECO:0000313" key="6">
    <source>
        <dbReference type="Proteomes" id="UP000241193"/>
    </source>
</evidence>
<keyword evidence="6" id="KW-1185">Reference proteome</keyword>
<evidence type="ECO:0000313" key="5">
    <source>
        <dbReference type="EMBL" id="PTD96140.1"/>
    </source>
</evidence>
<dbReference type="Pfam" id="PF00005">
    <property type="entry name" value="ABC_tran"/>
    <property type="match status" value="1"/>
</dbReference>
<dbReference type="InterPro" id="IPR003593">
    <property type="entry name" value="AAA+_ATPase"/>
</dbReference>
<dbReference type="Gene3D" id="3.40.50.300">
    <property type="entry name" value="P-loop containing nucleotide triphosphate hydrolases"/>
    <property type="match status" value="1"/>
</dbReference>
<keyword evidence="2" id="KW-0547">Nucleotide-binding</keyword>
<keyword evidence="3 5" id="KW-0067">ATP-binding</keyword>
<protein>
    <submittedName>
        <fullName evidence="5">ATP-binding protein</fullName>
    </submittedName>
</protein>
<comment type="caution">
    <text evidence="5">The sequence shown here is derived from an EMBL/GenBank/DDBJ whole genome shotgun (WGS) entry which is preliminary data.</text>
</comment>
<reference evidence="5 6" key="2">
    <citation type="submission" date="2018-04" db="EMBL/GenBank/DDBJ databases">
        <title>Thauera lacus sp. nov., isolated from an saline lake in Inner Mongolia, China.</title>
        <authorList>
            <person name="Liang Q.-Y."/>
        </authorList>
    </citation>
    <scope>NUCLEOTIDE SEQUENCE [LARGE SCALE GENOMIC DNA]</scope>
    <source>
        <strain evidence="5 6">D20</strain>
    </source>
</reference>
<dbReference type="GO" id="GO:0016887">
    <property type="term" value="F:ATP hydrolysis activity"/>
    <property type="evidence" value="ECO:0007669"/>
    <property type="project" value="InterPro"/>
</dbReference>
<dbReference type="SUPFAM" id="SSF52540">
    <property type="entry name" value="P-loop containing nucleoside triphosphate hydrolases"/>
    <property type="match status" value="1"/>
</dbReference>
<dbReference type="InterPro" id="IPR003439">
    <property type="entry name" value="ABC_transporter-like_ATP-bd"/>
</dbReference>
<evidence type="ECO:0000256" key="1">
    <source>
        <dbReference type="ARBA" id="ARBA00022475"/>
    </source>
</evidence>
<dbReference type="CDD" id="cd00267">
    <property type="entry name" value="ABC_ATPase"/>
    <property type="match status" value="1"/>
</dbReference>
<dbReference type="RefSeq" id="WP_107493800.1">
    <property type="nucleotide sequence ID" value="NZ_PZKC01000008.1"/>
</dbReference>
<keyword evidence="1" id="KW-0472">Membrane</keyword>
<keyword evidence="1" id="KW-1003">Cell membrane</keyword>
<accession>A0A2T4IEE7</accession>
<organism evidence="5 6">
    <name type="scientific">Pseudothauera lacus</name>
    <dbReference type="NCBI Taxonomy" id="2136175"/>
    <lineage>
        <taxon>Bacteria</taxon>
        <taxon>Pseudomonadati</taxon>
        <taxon>Pseudomonadota</taxon>
        <taxon>Betaproteobacteria</taxon>
        <taxon>Rhodocyclales</taxon>
        <taxon>Zoogloeaceae</taxon>
        <taxon>Pseudothauera</taxon>
    </lineage>
</organism>
<dbReference type="Proteomes" id="UP000241193">
    <property type="component" value="Unassembled WGS sequence"/>
</dbReference>
<evidence type="ECO:0000256" key="3">
    <source>
        <dbReference type="ARBA" id="ARBA00022840"/>
    </source>
</evidence>
<sequence>MPVLELDALATRHVGPLDLRIDAGECVCLQGPSGSGKSLLLRALADLDPHAGEVRLDGVACSAMPAPQWRRRVVLVAAESQWWHARVGAHFPPGFDPAQLSAVDLPPAALDWEVVRCSTGERQRLALLRALALQPAALLLDEPTGNLDAGSCAAVEALIAAYRHAHAAAVLWVSHDARQAARVAQRCLTLHDGRFMAGVPAAEAPA</sequence>
<dbReference type="InterPro" id="IPR027417">
    <property type="entry name" value="P-loop_NTPase"/>
</dbReference>